<accession>A0A2Z7AH75</accession>
<dbReference type="OrthoDB" id="1721065at2759"/>
<reference evidence="2 3" key="1">
    <citation type="journal article" date="2015" name="Proc. Natl. Acad. Sci. U.S.A.">
        <title>The resurrection genome of Boea hygrometrica: A blueprint for survival of dehydration.</title>
        <authorList>
            <person name="Xiao L."/>
            <person name="Yang G."/>
            <person name="Zhang L."/>
            <person name="Yang X."/>
            <person name="Zhao S."/>
            <person name="Ji Z."/>
            <person name="Zhou Q."/>
            <person name="Hu M."/>
            <person name="Wang Y."/>
            <person name="Chen M."/>
            <person name="Xu Y."/>
            <person name="Jin H."/>
            <person name="Xiao X."/>
            <person name="Hu G."/>
            <person name="Bao F."/>
            <person name="Hu Y."/>
            <person name="Wan P."/>
            <person name="Li L."/>
            <person name="Deng X."/>
            <person name="Kuang T."/>
            <person name="Xiang C."/>
            <person name="Zhu J.K."/>
            <person name="Oliver M.J."/>
            <person name="He Y."/>
        </authorList>
    </citation>
    <scope>NUCLEOTIDE SEQUENCE [LARGE SCALE GENOMIC DNA]</scope>
    <source>
        <strain evidence="3">cv. XS01</strain>
    </source>
</reference>
<dbReference type="PANTHER" id="PTHR23272:SF183">
    <property type="entry name" value="ZINC FINGER BED DOMAIN-CONTAINING PROTEIN RICESLEEPER 1-LIKE"/>
    <property type="match status" value="1"/>
</dbReference>
<dbReference type="Pfam" id="PF05699">
    <property type="entry name" value="Dimer_Tnp_hAT"/>
    <property type="match status" value="1"/>
</dbReference>
<evidence type="ECO:0000259" key="1">
    <source>
        <dbReference type="Pfam" id="PF05699"/>
    </source>
</evidence>
<evidence type="ECO:0000313" key="2">
    <source>
        <dbReference type="EMBL" id="KZV18436.1"/>
    </source>
</evidence>
<name>A0A2Z7AH75_9LAMI</name>
<proteinExistence type="predicted"/>
<dbReference type="InterPro" id="IPR012337">
    <property type="entry name" value="RNaseH-like_sf"/>
</dbReference>
<keyword evidence="3" id="KW-1185">Reference proteome</keyword>
<evidence type="ECO:0000313" key="3">
    <source>
        <dbReference type="Proteomes" id="UP000250235"/>
    </source>
</evidence>
<dbReference type="SUPFAM" id="SSF53098">
    <property type="entry name" value="Ribonuclease H-like"/>
    <property type="match status" value="1"/>
</dbReference>
<dbReference type="InterPro" id="IPR008906">
    <property type="entry name" value="HATC_C_dom"/>
</dbReference>
<dbReference type="EMBL" id="KV017458">
    <property type="protein sequence ID" value="KZV18436.1"/>
    <property type="molecule type" value="Genomic_DNA"/>
</dbReference>
<feature type="non-terminal residue" evidence="2">
    <location>
        <position position="1"/>
    </location>
</feature>
<dbReference type="GO" id="GO:0046983">
    <property type="term" value="F:protein dimerization activity"/>
    <property type="evidence" value="ECO:0007669"/>
    <property type="project" value="InterPro"/>
</dbReference>
<sequence length="135" mass="15639">EEGWDDWDEYIKTNQGTCPQNSELDDYLSKPIELKAGRENFGCLEWWKVNRLTYKILSKMARDILAIPITTVSSESTFSAGTRVIDSYRASLAPETVQVLMCAGDWCRCLHGVKKKTKVSFYGKFNLYRFYIFKI</sequence>
<protein>
    <submittedName>
        <fullName evidence="2">Zinc finger BED domain-containing protein RICESLEEPER 2-like</fullName>
    </submittedName>
</protein>
<feature type="domain" description="HAT C-terminal dimerisation" evidence="1">
    <location>
        <begin position="23"/>
        <end position="106"/>
    </location>
</feature>
<dbReference type="AlphaFoldDB" id="A0A2Z7AH75"/>
<dbReference type="Proteomes" id="UP000250235">
    <property type="component" value="Unassembled WGS sequence"/>
</dbReference>
<gene>
    <name evidence="2" type="ORF">F511_21024</name>
</gene>
<dbReference type="PANTHER" id="PTHR23272">
    <property type="entry name" value="BED FINGER-RELATED"/>
    <property type="match status" value="1"/>
</dbReference>
<organism evidence="2 3">
    <name type="scientific">Dorcoceras hygrometricum</name>
    <dbReference type="NCBI Taxonomy" id="472368"/>
    <lineage>
        <taxon>Eukaryota</taxon>
        <taxon>Viridiplantae</taxon>
        <taxon>Streptophyta</taxon>
        <taxon>Embryophyta</taxon>
        <taxon>Tracheophyta</taxon>
        <taxon>Spermatophyta</taxon>
        <taxon>Magnoliopsida</taxon>
        <taxon>eudicotyledons</taxon>
        <taxon>Gunneridae</taxon>
        <taxon>Pentapetalae</taxon>
        <taxon>asterids</taxon>
        <taxon>lamiids</taxon>
        <taxon>Lamiales</taxon>
        <taxon>Gesneriaceae</taxon>
        <taxon>Didymocarpoideae</taxon>
        <taxon>Trichosporeae</taxon>
        <taxon>Loxocarpinae</taxon>
        <taxon>Dorcoceras</taxon>
    </lineage>
</organism>